<evidence type="ECO:0000313" key="3">
    <source>
        <dbReference type="Proteomes" id="UP001600941"/>
    </source>
</evidence>
<protein>
    <submittedName>
        <fullName evidence="2">MBL fold metallo-hydrolase</fullName>
    </submittedName>
</protein>
<dbReference type="PANTHER" id="PTHR13754:SF13">
    <property type="entry name" value="METALLO-BETA-LACTAMASE SUPERFAMILY PROTEIN (AFU_ORTHOLOGUE AFUA_3G07630)"/>
    <property type="match status" value="1"/>
</dbReference>
<dbReference type="InterPro" id="IPR001279">
    <property type="entry name" value="Metallo-B-lactamas"/>
</dbReference>
<dbReference type="CDD" id="cd07713">
    <property type="entry name" value="DHPS-like_MBL-fold"/>
    <property type="match status" value="1"/>
</dbReference>
<sequence length="274" mass="30584">MKITILNENTVYRQGLFAEHGLSVLIEENDRRFLMDTGQSDVFLKNAETLGVDLTKLDGIILSHGHYDHCGGMEYLDGSGGMPPVYIQKSAFEKKYSGMEEDKRFIGIPDSHADWMAHVRYTKDLEEIAPGFWLIGKIPYRTDFEKRPAGFWIRDKKDGGLCWRADEMEDEQILAVSTKKGLCLFMGCSHRGVVNCILRAEEALPDIPVYSVFAGMHLGRAGEKQITGTIESLQKMNIPVLMPVHCTGKRAAGMMAAAFGDSCILPETGQVLEF</sequence>
<comment type="caution">
    <text evidence="2">The sequence shown here is derived from an EMBL/GenBank/DDBJ whole genome shotgun (WGS) entry which is preliminary data.</text>
</comment>
<proteinExistence type="predicted"/>
<dbReference type="InterPro" id="IPR036866">
    <property type="entry name" value="RibonucZ/Hydroxyglut_hydro"/>
</dbReference>
<dbReference type="SUPFAM" id="SSF56281">
    <property type="entry name" value="Metallo-hydrolase/oxidoreductase"/>
    <property type="match status" value="1"/>
</dbReference>
<dbReference type="Proteomes" id="UP001600941">
    <property type="component" value="Unassembled WGS sequence"/>
</dbReference>
<evidence type="ECO:0000313" key="2">
    <source>
        <dbReference type="EMBL" id="GAA6501170.1"/>
    </source>
</evidence>
<evidence type="ECO:0000259" key="1">
    <source>
        <dbReference type="Pfam" id="PF00753"/>
    </source>
</evidence>
<organism evidence="2 3">
    <name type="scientific">Blautia parvula</name>
    <dbReference type="NCBI Taxonomy" id="2877527"/>
    <lineage>
        <taxon>Bacteria</taxon>
        <taxon>Bacillati</taxon>
        <taxon>Bacillota</taxon>
        <taxon>Clostridia</taxon>
        <taxon>Lachnospirales</taxon>
        <taxon>Lachnospiraceae</taxon>
        <taxon>Blautia</taxon>
    </lineage>
</organism>
<accession>A0ABQ0BXC4</accession>
<dbReference type="InterPro" id="IPR041712">
    <property type="entry name" value="DHPS-like_MBL-fold"/>
</dbReference>
<dbReference type="InterPro" id="IPR052926">
    <property type="entry name" value="Metallo-beta-lactamase_dom"/>
</dbReference>
<name>A0ABQ0BXC4_9FIRM</name>
<keyword evidence="3" id="KW-1185">Reference proteome</keyword>
<reference evidence="2 3" key="1">
    <citation type="submission" date="2024-04" db="EMBL/GenBank/DDBJ databases">
        <title>Defined microbial consortia suppress multidrug-resistant proinflammatory Enterobacteriaceae via ecological control.</title>
        <authorList>
            <person name="Furuichi M."/>
            <person name="Kawaguchi T."/>
            <person name="Pust M."/>
            <person name="Yasuma K."/>
            <person name="Plichta D."/>
            <person name="Hasegawa N."/>
            <person name="Ohya T."/>
            <person name="Bhattarai S."/>
            <person name="Sasajima S."/>
            <person name="Aoto Y."/>
            <person name="Tuganbaev T."/>
            <person name="Yaginuma M."/>
            <person name="Ueda M."/>
            <person name="Okahashi N."/>
            <person name="Amafuji K."/>
            <person name="Kiridooshi Y."/>
            <person name="Sugita K."/>
            <person name="Strazar M."/>
            <person name="Skelly A."/>
            <person name="Suda W."/>
            <person name="Hattori M."/>
            <person name="Nakamoto N."/>
            <person name="Caballero S."/>
            <person name="Norman J."/>
            <person name="Olle B."/>
            <person name="Tanoue T."/>
            <person name="Arita M."/>
            <person name="Bucci V."/>
            <person name="Atarashi K."/>
            <person name="Xavier R."/>
            <person name="Honda K."/>
        </authorList>
    </citation>
    <scope>NUCLEOTIDE SEQUENCE [LARGE SCALE GENOMIC DNA]</scope>
    <source>
        <strain evidence="3">k34-0107-D12</strain>
    </source>
</reference>
<feature type="domain" description="Metallo-beta-lactamase" evidence="1">
    <location>
        <begin position="21"/>
        <end position="135"/>
    </location>
</feature>
<dbReference type="PANTHER" id="PTHR13754">
    <property type="entry name" value="METALLO-BETA-LACTAMASE SUPERFAMILY PROTEIN"/>
    <property type="match status" value="1"/>
</dbReference>
<gene>
    <name evidence="2" type="ORF">K340107D12_39860</name>
</gene>
<dbReference type="Pfam" id="PF00753">
    <property type="entry name" value="Lactamase_B"/>
    <property type="match status" value="1"/>
</dbReference>
<dbReference type="RefSeq" id="WP_033142747.1">
    <property type="nucleotide sequence ID" value="NZ_BAABZQ010000001.1"/>
</dbReference>
<dbReference type="EMBL" id="BAABZQ010000001">
    <property type="protein sequence ID" value="GAA6501170.1"/>
    <property type="molecule type" value="Genomic_DNA"/>
</dbReference>
<dbReference type="Gene3D" id="3.60.15.10">
    <property type="entry name" value="Ribonuclease Z/Hydroxyacylglutathione hydrolase-like"/>
    <property type="match status" value="1"/>
</dbReference>